<dbReference type="EMBL" id="GBRH01158126">
    <property type="protein sequence ID" value="JAE39770.1"/>
    <property type="molecule type" value="Transcribed_RNA"/>
</dbReference>
<accession>A0A0A9HRK9</accession>
<sequence>MKPAPPVTRIRRFAWIKTVNQHPQSGSGAREPTEIAAAGGIRR</sequence>
<protein>
    <submittedName>
        <fullName evidence="2">Uncharacterized protein</fullName>
    </submittedName>
</protein>
<name>A0A0A9HRK9_ARUDO</name>
<reference evidence="2" key="1">
    <citation type="submission" date="2014-09" db="EMBL/GenBank/DDBJ databases">
        <authorList>
            <person name="Magalhaes I.L.F."/>
            <person name="Oliveira U."/>
            <person name="Santos F.R."/>
            <person name="Vidigal T.H.D.A."/>
            <person name="Brescovit A.D."/>
            <person name="Santos A.J."/>
        </authorList>
    </citation>
    <scope>NUCLEOTIDE SEQUENCE</scope>
    <source>
        <tissue evidence="2">Shoot tissue taken approximately 20 cm above the soil surface</tissue>
    </source>
</reference>
<dbReference type="AlphaFoldDB" id="A0A0A9HRK9"/>
<feature type="region of interest" description="Disordered" evidence="1">
    <location>
        <begin position="20"/>
        <end position="43"/>
    </location>
</feature>
<evidence type="ECO:0000313" key="2">
    <source>
        <dbReference type="EMBL" id="JAE39770.1"/>
    </source>
</evidence>
<proteinExistence type="predicted"/>
<reference evidence="2" key="2">
    <citation type="journal article" date="2015" name="Data Brief">
        <title>Shoot transcriptome of the giant reed, Arundo donax.</title>
        <authorList>
            <person name="Barrero R.A."/>
            <person name="Guerrero F.D."/>
            <person name="Moolhuijzen P."/>
            <person name="Goolsby J.A."/>
            <person name="Tidwell J."/>
            <person name="Bellgard S.E."/>
            <person name="Bellgard M.I."/>
        </authorList>
    </citation>
    <scope>NUCLEOTIDE SEQUENCE</scope>
    <source>
        <tissue evidence="2">Shoot tissue taken approximately 20 cm above the soil surface</tissue>
    </source>
</reference>
<organism evidence="2">
    <name type="scientific">Arundo donax</name>
    <name type="common">Giant reed</name>
    <name type="synonym">Donax arundinaceus</name>
    <dbReference type="NCBI Taxonomy" id="35708"/>
    <lineage>
        <taxon>Eukaryota</taxon>
        <taxon>Viridiplantae</taxon>
        <taxon>Streptophyta</taxon>
        <taxon>Embryophyta</taxon>
        <taxon>Tracheophyta</taxon>
        <taxon>Spermatophyta</taxon>
        <taxon>Magnoliopsida</taxon>
        <taxon>Liliopsida</taxon>
        <taxon>Poales</taxon>
        <taxon>Poaceae</taxon>
        <taxon>PACMAD clade</taxon>
        <taxon>Arundinoideae</taxon>
        <taxon>Arundineae</taxon>
        <taxon>Arundo</taxon>
    </lineage>
</organism>
<evidence type="ECO:0000256" key="1">
    <source>
        <dbReference type="SAM" id="MobiDB-lite"/>
    </source>
</evidence>